<evidence type="ECO:0000313" key="3">
    <source>
        <dbReference type="Proteomes" id="UP001603857"/>
    </source>
</evidence>
<sequence length="670" mass="74519">MTVDKVPPSPKKKKKAPKGDQGHPSIKRKTMTSPTWDQAFLQSKSDFDPDFDLLMRRSSHYNFLTGTLKTFLEQEGISEAKKKLLDESSYTDQWSLACEHFARGLHSYHKAHTGHAELQKEKELRKKASLDNNAPYALCTTKLSTLLSYLTGPTVGNVSDCRAYTASYATSLSDQYGPTSPRHRQVPLRPRFFLPLLRCKKRMGLLARGKEIVLASGLDSMNQSTTVIRFTFDEIKKNPSNPSKNPFEKPEIHFRLKQLSVADMECVVQGIIETQLVFKAEKHTINHSQFFRPPSGCHRSFQLLSLLRSGLCLTNSITGILLIAEVITHIESKPVDSAIVHCLVGFFKDELGLIPSAFTFAADNRVPGCWLVFPCLLFVDMSSGGNKDIPETSSPAAKSREKGTMKGKKPKYVIKLPLQKAPVVESPIVQPNPSEAENVVPIPSQPSVVELTHSQPSIVQPMPSQPPIVQPMQPNINQPMSSQPLPSSMGSQCAAARCTSLSSPSQQNASPISMPSRDNQNVFQEEFQTLFSQAKSEAASCGGGEETSPLDHVEEEKLRNKRWLVVAGGKNPKGRVYGVGKLNEGYLSRKTFTQKTSSSAADSQKIIRLEEEICQSREDFRRSREENQRLQRKLESLVNAILPLLPPAAQIILQDMNEQPQNDHQNQNHA</sequence>
<reference evidence="2 3" key="1">
    <citation type="submission" date="2024-08" db="EMBL/GenBank/DDBJ databases">
        <title>Insights into the chromosomal genome structure of Flemingia macrophylla.</title>
        <authorList>
            <person name="Ding Y."/>
            <person name="Zhao Y."/>
            <person name="Bi W."/>
            <person name="Wu M."/>
            <person name="Zhao G."/>
            <person name="Gong Y."/>
            <person name="Li W."/>
            <person name="Zhang P."/>
        </authorList>
    </citation>
    <scope>NUCLEOTIDE SEQUENCE [LARGE SCALE GENOMIC DNA]</scope>
    <source>
        <strain evidence="2">DYQJB</strain>
        <tissue evidence="2">Leaf</tissue>
    </source>
</reference>
<dbReference type="EMBL" id="JBGMDY010000001">
    <property type="protein sequence ID" value="KAL2347354.1"/>
    <property type="molecule type" value="Genomic_DNA"/>
</dbReference>
<evidence type="ECO:0000313" key="2">
    <source>
        <dbReference type="EMBL" id="KAL2347354.1"/>
    </source>
</evidence>
<protein>
    <submittedName>
        <fullName evidence="2">Uncharacterized protein</fullName>
    </submittedName>
</protein>
<keyword evidence="3" id="KW-1185">Reference proteome</keyword>
<feature type="region of interest" description="Disordered" evidence="1">
    <location>
        <begin position="1"/>
        <end position="34"/>
    </location>
</feature>
<proteinExistence type="predicted"/>
<gene>
    <name evidence="2" type="ORF">Fmac_001354</name>
</gene>
<name>A0ABD1NGV5_9FABA</name>
<dbReference type="Proteomes" id="UP001603857">
    <property type="component" value="Unassembled WGS sequence"/>
</dbReference>
<evidence type="ECO:0000256" key="1">
    <source>
        <dbReference type="SAM" id="MobiDB-lite"/>
    </source>
</evidence>
<organism evidence="2 3">
    <name type="scientific">Flemingia macrophylla</name>
    <dbReference type="NCBI Taxonomy" id="520843"/>
    <lineage>
        <taxon>Eukaryota</taxon>
        <taxon>Viridiplantae</taxon>
        <taxon>Streptophyta</taxon>
        <taxon>Embryophyta</taxon>
        <taxon>Tracheophyta</taxon>
        <taxon>Spermatophyta</taxon>
        <taxon>Magnoliopsida</taxon>
        <taxon>eudicotyledons</taxon>
        <taxon>Gunneridae</taxon>
        <taxon>Pentapetalae</taxon>
        <taxon>rosids</taxon>
        <taxon>fabids</taxon>
        <taxon>Fabales</taxon>
        <taxon>Fabaceae</taxon>
        <taxon>Papilionoideae</taxon>
        <taxon>50 kb inversion clade</taxon>
        <taxon>NPAAA clade</taxon>
        <taxon>indigoferoid/millettioid clade</taxon>
        <taxon>Phaseoleae</taxon>
        <taxon>Flemingia</taxon>
    </lineage>
</organism>
<dbReference type="AlphaFoldDB" id="A0ABD1NGV5"/>
<accession>A0ABD1NGV5</accession>
<comment type="caution">
    <text evidence="2">The sequence shown here is derived from an EMBL/GenBank/DDBJ whole genome shotgun (WGS) entry which is preliminary data.</text>
</comment>